<keyword evidence="3 6" id="KW-0067">ATP-binding</keyword>
<dbReference type="PROSITE" id="PS50893">
    <property type="entry name" value="ABC_TRANSPORTER_2"/>
    <property type="match status" value="1"/>
</dbReference>
<keyword evidence="2" id="KW-0547">Nucleotide-binding</keyword>
<dbReference type="OrthoDB" id="9802264at2"/>
<dbReference type="InterPro" id="IPR003593">
    <property type="entry name" value="AAA+_ATPase"/>
</dbReference>
<accession>A0A437RAA4</accession>
<keyword evidence="1" id="KW-0472">Membrane</keyword>
<dbReference type="GO" id="GO:0005886">
    <property type="term" value="C:plasma membrane"/>
    <property type="evidence" value="ECO:0007669"/>
    <property type="project" value="TreeGrafter"/>
</dbReference>
<keyword evidence="1" id="KW-1003">Cell membrane</keyword>
<dbReference type="InterPro" id="IPR027417">
    <property type="entry name" value="P-loop_NTPase"/>
</dbReference>
<evidence type="ECO:0000256" key="2">
    <source>
        <dbReference type="ARBA" id="ARBA00022741"/>
    </source>
</evidence>
<dbReference type="GO" id="GO:0005524">
    <property type="term" value="F:ATP binding"/>
    <property type="evidence" value="ECO:0007669"/>
    <property type="project" value="UniProtKB-KW"/>
</dbReference>
<organism evidence="6 7">
    <name type="scientific">Rubrivivax rivuli</name>
    <dbReference type="NCBI Taxonomy" id="1862385"/>
    <lineage>
        <taxon>Bacteria</taxon>
        <taxon>Pseudomonadati</taxon>
        <taxon>Pseudomonadota</taxon>
        <taxon>Betaproteobacteria</taxon>
        <taxon>Burkholderiales</taxon>
        <taxon>Sphaerotilaceae</taxon>
        <taxon>Rubrivivax</taxon>
    </lineage>
</organism>
<protein>
    <submittedName>
        <fullName evidence="6">ATP-binding cassette domain-containing protein</fullName>
    </submittedName>
</protein>
<comment type="caution">
    <text evidence="6">The sequence shown here is derived from an EMBL/GenBank/DDBJ whole genome shotgun (WGS) entry which is preliminary data.</text>
</comment>
<dbReference type="PANTHER" id="PTHR24220:SF659">
    <property type="entry name" value="TRANSPORTER, PUTATIVE-RELATED"/>
    <property type="match status" value="1"/>
</dbReference>
<evidence type="ECO:0000313" key="6">
    <source>
        <dbReference type="EMBL" id="RVU43736.1"/>
    </source>
</evidence>
<evidence type="ECO:0000313" key="7">
    <source>
        <dbReference type="Proteomes" id="UP000285575"/>
    </source>
</evidence>
<dbReference type="SUPFAM" id="SSF52540">
    <property type="entry name" value="P-loop containing nucleoside triphosphate hydrolases"/>
    <property type="match status" value="1"/>
</dbReference>
<sequence>MQAPVPLVQVQALAVTAGPRTLLQVPALQINAGERVAIVGPNGAGKSTLLRVLAGLAGPVHVAGQVRVLAREIGPAATAPLTRAQWRTLRSEVGLVMQGLHLVPRLSARENVLIGALARLQGRAALLSWARVFPKALQAEADTALAVLGLQDLAHVRAERLSGGERQKVSLARLRLQRPRLVLADEPTSALDPSATQQACAALCAAAAGPGQALVTVVHDLQLLPALATRVLGLAQGRLQWDLPAAAVSEAALQALYTTPAGAAAGPATHSPVHPTPHTLAHAQP</sequence>
<dbReference type="AlphaFoldDB" id="A0A437RAA4"/>
<keyword evidence="7" id="KW-1185">Reference proteome</keyword>
<dbReference type="InterPro" id="IPR003439">
    <property type="entry name" value="ABC_transporter-like_ATP-bd"/>
</dbReference>
<dbReference type="Proteomes" id="UP000285575">
    <property type="component" value="Unassembled WGS sequence"/>
</dbReference>
<evidence type="ECO:0000256" key="1">
    <source>
        <dbReference type="ARBA" id="ARBA00022475"/>
    </source>
</evidence>
<reference evidence="6 7" key="1">
    <citation type="submission" date="2019-01" db="EMBL/GenBank/DDBJ databases">
        <authorList>
            <person name="Chen W.-M."/>
        </authorList>
    </citation>
    <scope>NUCLEOTIDE SEQUENCE [LARGE SCALE GENOMIC DNA]</scope>
    <source>
        <strain evidence="6 7">KYPY4</strain>
    </source>
</reference>
<evidence type="ECO:0000256" key="4">
    <source>
        <dbReference type="SAM" id="MobiDB-lite"/>
    </source>
</evidence>
<dbReference type="EMBL" id="SACR01000006">
    <property type="protein sequence ID" value="RVU43736.1"/>
    <property type="molecule type" value="Genomic_DNA"/>
</dbReference>
<dbReference type="GO" id="GO:0016887">
    <property type="term" value="F:ATP hydrolysis activity"/>
    <property type="evidence" value="ECO:0007669"/>
    <property type="project" value="InterPro"/>
</dbReference>
<name>A0A437RAA4_9BURK</name>
<gene>
    <name evidence="6" type="ORF">EOE66_18845</name>
</gene>
<evidence type="ECO:0000256" key="3">
    <source>
        <dbReference type="ARBA" id="ARBA00022840"/>
    </source>
</evidence>
<feature type="domain" description="ABC transporter" evidence="5">
    <location>
        <begin position="8"/>
        <end position="261"/>
    </location>
</feature>
<dbReference type="SMART" id="SM00382">
    <property type="entry name" value="AAA"/>
    <property type="match status" value="1"/>
</dbReference>
<dbReference type="InterPro" id="IPR015854">
    <property type="entry name" value="ABC_transpr_LolD-like"/>
</dbReference>
<proteinExistence type="predicted"/>
<evidence type="ECO:0000259" key="5">
    <source>
        <dbReference type="PROSITE" id="PS50893"/>
    </source>
</evidence>
<feature type="region of interest" description="Disordered" evidence="4">
    <location>
        <begin position="263"/>
        <end position="285"/>
    </location>
</feature>
<dbReference type="GO" id="GO:0022857">
    <property type="term" value="F:transmembrane transporter activity"/>
    <property type="evidence" value="ECO:0007669"/>
    <property type="project" value="TreeGrafter"/>
</dbReference>
<dbReference type="Pfam" id="PF00005">
    <property type="entry name" value="ABC_tran"/>
    <property type="match status" value="1"/>
</dbReference>
<dbReference type="Gene3D" id="3.40.50.300">
    <property type="entry name" value="P-loop containing nucleotide triphosphate hydrolases"/>
    <property type="match status" value="1"/>
</dbReference>
<dbReference type="PANTHER" id="PTHR24220">
    <property type="entry name" value="IMPORT ATP-BINDING PROTEIN"/>
    <property type="match status" value="1"/>
</dbReference>